<evidence type="ECO:0000313" key="2">
    <source>
        <dbReference type="EMBL" id="MTW20088.1"/>
    </source>
</evidence>
<keyword evidence="1" id="KW-0732">Signal</keyword>
<proteinExistence type="predicted"/>
<dbReference type="InterPro" id="IPR029058">
    <property type="entry name" value="AB_hydrolase_fold"/>
</dbReference>
<dbReference type="PROSITE" id="PS51257">
    <property type="entry name" value="PROKAR_LIPOPROTEIN"/>
    <property type="match status" value="1"/>
</dbReference>
<gene>
    <name evidence="2" type="ORF">GJ668_03145</name>
</gene>
<feature type="signal peptide" evidence="1">
    <location>
        <begin position="1"/>
        <end position="26"/>
    </location>
</feature>
<accession>A0A6N8E9U3</accession>
<sequence>MPCQSKFTAVWVACLVLAGCFGGVMQTTSDPASASRPSRPLAAGVAPGVRIDRGQARSATGCALDYAWYRPASARPGELVVLAHGFLRNKARLDGLARALAESGISVVTVDFCNTKPWRGNHARNGFDLIAVADRLGAQRRVYAGFSAGGLAALVAARNDARTLGVLTLDLVDAQELGRLMVQGLDRPIIGLFGEPASCNADNNGLATLAAAQQVSIERIAGASHCDFEAPTDWLCRALCEPDPQGAEQRRAEILARSVAAVNTLLIE</sequence>
<keyword evidence="2" id="KW-0378">Hydrolase</keyword>
<dbReference type="AlphaFoldDB" id="A0A6N8E9U3"/>
<dbReference type="EMBL" id="WNKT01000004">
    <property type="protein sequence ID" value="MTW20088.1"/>
    <property type="molecule type" value="Genomic_DNA"/>
</dbReference>
<evidence type="ECO:0000256" key="1">
    <source>
        <dbReference type="SAM" id="SignalP"/>
    </source>
</evidence>
<comment type="caution">
    <text evidence="2">The sequence shown here is derived from an EMBL/GenBank/DDBJ whole genome shotgun (WGS) entry which is preliminary data.</text>
</comment>
<dbReference type="Gene3D" id="3.40.50.1820">
    <property type="entry name" value="alpha/beta hydrolase"/>
    <property type="match status" value="1"/>
</dbReference>
<feature type="chain" id="PRO_5026913904" evidence="1">
    <location>
        <begin position="27"/>
        <end position="268"/>
    </location>
</feature>
<evidence type="ECO:0000313" key="3">
    <source>
        <dbReference type="Proteomes" id="UP000434044"/>
    </source>
</evidence>
<protein>
    <submittedName>
        <fullName evidence="2">Alpha/beta hydrolase</fullName>
    </submittedName>
</protein>
<name>A0A6N8E9U3_9GAMM</name>
<dbReference type="SUPFAM" id="SSF53474">
    <property type="entry name" value="alpha/beta-Hydrolases"/>
    <property type="match status" value="1"/>
</dbReference>
<dbReference type="Proteomes" id="UP000434044">
    <property type="component" value="Unassembled WGS sequence"/>
</dbReference>
<dbReference type="GO" id="GO:0016787">
    <property type="term" value="F:hydrolase activity"/>
    <property type="evidence" value="ECO:0007669"/>
    <property type="project" value="UniProtKB-KW"/>
</dbReference>
<organism evidence="2 3">
    <name type="scientific">Allochromatium palmeri</name>
    <dbReference type="NCBI Taxonomy" id="231048"/>
    <lineage>
        <taxon>Bacteria</taxon>
        <taxon>Pseudomonadati</taxon>
        <taxon>Pseudomonadota</taxon>
        <taxon>Gammaproteobacteria</taxon>
        <taxon>Chromatiales</taxon>
        <taxon>Chromatiaceae</taxon>
        <taxon>Allochromatium</taxon>
    </lineage>
</organism>
<reference evidence="2 3" key="1">
    <citation type="submission" date="2019-11" db="EMBL/GenBank/DDBJ databases">
        <title>Whole-genome sequence of the anaerobic purple sulfur bacterium Allochromatium palmeri DSM 15591.</title>
        <authorList>
            <person name="Kyndt J.A."/>
            <person name="Meyer T.E."/>
        </authorList>
    </citation>
    <scope>NUCLEOTIDE SEQUENCE [LARGE SCALE GENOMIC DNA]</scope>
    <source>
        <strain evidence="2 3">DSM 15591</strain>
    </source>
</reference>
<keyword evidence="3" id="KW-1185">Reference proteome</keyword>
<dbReference type="RefSeq" id="WP_155448669.1">
    <property type="nucleotide sequence ID" value="NZ_WNKT01000004.1"/>
</dbReference>
<dbReference type="OrthoDB" id="9771666at2"/>